<keyword evidence="5 10" id="KW-0812">Transmembrane</keyword>
<evidence type="ECO:0000313" key="12">
    <source>
        <dbReference type="Proteomes" id="UP000585437"/>
    </source>
</evidence>
<reference evidence="11 12" key="1">
    <citation type="submission" date="2020-08" db="EMBL/GenBank/DDBJ databases">
        <title>The Agave Microbiome: Exploring the role of microbial communities in plant adaptations to desert environments.</title>
        <authorList>
            <person name="Partida-Martinez L.P."/>
        </authorList>
    </citation>
    <scope>NUCLEOTIDE SEQUENCE [LARGE SCALE GENOMIC DNA]</scope>
    <source>
        <strain evidence="11 12">AS3.12</strain>
    </source>
</reference>
<dbReference type="PRINTS" id="PR00953">
    <property type="entry name" value="TYPE3IMRPROT"/>
</dbReference>
<feature type="transmembrane region" description="Helical" evidence="10">
    <location>
        <begin position="67"/>
        <end position="87"/>
    </location>
</feature>
<dbReference type="NCBIfam" id="TIGR01400">
    <property type="entry name" value="fliR"/>
    <property type="match status" value="1"/>
</dbReference>
<dbReference type="GO" id="GO:0005886">
    <property type="term" value="C:plasma membrane"/>
    <property type="evidence" value="ECO:0007669"/>
    <property type="project" value="UniProtKB-SubCell"/>
</dbReference>
<name>A0A7X0MQD9_9HYPH</name>
<protein>
    <recommendedName>
        <fullName evidence="3 9">Flagellar biosynthetic protein FliR</fullName>
    </recommendedName>
</protein>
<feature type="transmembrane region" description="Helical" evidence="10">
    <location>
        <begin position="6"/>
        <end position="26"/>
    </location>
</feature>
<keyword evidence="11" id="KW-0969">Cilium</keyword>
<evidence type="ECO:0000256" key="10">
    <source>
        <dbReference type="RuleBase" id="RU362071"/>
    </source>
</evidence>
<dbReference type="InterPro" id="IPR006303">
    <property type="entry name" value="FliR"/>
</dbReference>
<keyword evidence="12" id="KW-1185">Reference proteome</keyword>
<dbReference type="PANTHER" id="PTHR30065">
    <property type="entry name" value="FLAGELLAR BIOSYNTHETIC PROTEIN FLIR"/>
    <property type="match status" value="1"/>
</dbReference>
<keyword evidence="6 10" id="KW-1133">Transmembrane helix</keyword>
<comment type="function">
    <text evidence="1 10">Role in flagellar biosynthesis.</text>
</comment>
<sequence>MITDPQGTVIALFLAFCRIGGCIMIMPGFSSARLPMEVRLFLSVALSMAVLPMVWDTIYPRVSGDAAGLGLLIASETLVGAVFGLIARLYASGLQFAGAAIAMSISFSGPPGSDVLEDSSESQLTSLLTLSGLLVLFMLNFHHIVIRSLVDSYTTIPLAEGLNPRRILITLTDTLSATFMIVLRLMSPFLVYGIMFNVAVGMINKMAPQIPVYFISTPYALMGGIFLLYLGIASMIEEFVRGFPLVFTGL</sequence>
<evidence type="ECO:0000256" key="1">
    <source>
        <dbReference type="ARBA" id="ARBA00002578"/>
    </source>
</evidence>
<dbReference type="PANTHER" id="PTHR30065:SF8">
    <property type="entry name" value="FLAGELLAR BIOSYNTHETIC PROTEIN FLIR"/>
    <property type="match status" value="1"/>
</dbReference>
<comment type="subcellular location">
    <subcellularLocation>
        <location evidence="10">Cell membrane</location>
        <topology evidence="10">Multi-pass membrane protein</topology>
    </subcellularLocation>
    <subcellularLocation>
        <location evidence="10">Bacterial flagellum basal body</location>
    </subcellularLocation>
</comment>
<comment type="similarity">
    <text evidence="2 10">Belongs to the FliR/MopE/SpaR family.</text>
</comment>
<feature type="transmembrane region" description="Helical" evidence="10">
    <location>
        <begin position="38"/>
        <end position="55"/>
    </location>
</feature>
<evidence type="ECO:0000256" key="9">
    <source>
        <dbReference type="NCBIfam" id="TIGR01400"/>
    </source>
</evidence>
<dbReference type="GO" id="GO:0044780">
    <property type="term" value="P:bacterial-type flagellum assembly"/>
    <property type="evidence" value="ECO:0007669"/>
    <property type="project" value="UniProtKB-UniRule"/>
</dbReference>
<dbReference type="GO" id="GO:0009425">
    <property type="term" value="C:bacterial-type flagellum basal body"/>
    <property type="evidence" value="ECO:0007669"/>
    <property type="project" value="UniProtKB-SubCell"/>
</dbReference>
<keyword evidence="7 10" id="KW-0472">Membrane</keyword>
<feature type="transmembrane region" description="Helical" evidence="10">
    <location>
        <begin position="219"/>
        <end position="236"/>
    </location>
</feature>
<dbReference type="RefSeq" id="WP_062453789.1">
    <property type="nucleotide sequence ID" value="NZ_JACHBU010000002.1"/>
</dbReference>
<keyword evidence="11" id="KW-0966">Cell projection</keyword>
<feature type="transmembrane region" description="Helical" evidence="10">
    <location>
        <begin position="189"/>
        <end position="207"/>
    </location>
</feature>
<evidence type="ECO:0000256" key="8">
    <source>
        <dbReference type="ARBA" id="ARBA00023143"/>
    </source>
</evidence>
<evidence type="ECO:0000256" key="4">
    <source>
        <dbReference type="ARBA" id="ARBA00022475"/>
    </source>
</evidence>
<feature type="transmembrane region" description="Helical" evidence="10">
    <location>
        <begin position="124"/>
        <end position="146"/>
    </location>
</feature>
<comment type="caution">
    <text evidence="11">The sequence shown here is derived from an EMBL/GenBank/DDBJ whole genome shotgun (WGS) entry which is preliminary data.</text>
</comment>
<dbReference type="GO" id="GO:0006605">
    <property type="term" value="P:protein targeting"/>
    <property type="evidence" value="ECO:0007669"/>
    <property type="project" value="UniProtKB-UniRule"/>
</dbReference>
<dbReference type="EMBL" id="JACHBU010000002">
    <property type="protein sequence ID" value="MBB6507707.1"/>
    <property type="molecule type" value="Genomic_DNA"/>
</dbReference>
<dbReference type="InterPro" id="IPR002010">
    <property type="entry name" value="T3SS_IM_R"/>
</dbReference>
<keyword evidence="4 10" id="KW-1003">Cell membrane</keyword>
<evidence type="ECO:0000256" key="7">
    <source>
        <dbReference type="ARBA" id="ARBA00023136"/>
    </source>
</evidence>
<organism evidence="11 12">
    <name type="scientific">Rhizobium soli</name>
    <dbReference type="NCBI Taxonomy" id="424798"/>
    <lineage>
        <taxon>Bacteria</taxon>
        <taxon>Pseudomonadati</taxon>
        <taxon>Pseudomonadota</taxon>
        <taxon>Alphaproteobacteria</taxon>
        <taxon>Hyphomicrobiales</taxon>
        <taxon>Rhizobiaceae</taxon>
        <taxon>Rhizobium/Agrobacterium group</taxon>
        <taxon>Rhizobium</taxon>
    </lineage>
</organism>
<gene>
    <name evidence="11" type="ORF">F4695_001039</name>
</gene>
<proteinExistence type="inferred from homology"/>
<dbReference type="Pfam" id="PF01311">
    <property type="entry name" value="Bac_export_1"/>
    <property type="match status" value="1"/>
</dbReference>
<evidence type="ECO:0000256" key="5">
    <source>
        <dbReference type="ARBA" id="ARBA00022692"/>
    </source>
</evidence>
<keyword evidence="11" id="KW-0282">Flagellum</keyword>
<evidence type="ECO:0000313" key="11">
    <source>
        <dbReference type="EMBL" id="MBB6507707.1"/>
    </source>
</evidence>
<accession>A0A7X0MQD9</accession>
<evidence type="ECO:0000256" key="3">
    <source>
        <dbReference type="ARBA" id="ARBA00021717"/>
    </source>
</evidence>
<evidence type="ECO:0000256" key="6">
    <source>
        <dbReference type="ARBA" id="ARBA00022989"/>
    </source>
</evidence>
<evidence type="ECO:0000256" key="2">
    <source>
        <dbReference type="ARBA" id="ARBA00009772"/>
    </source>
</evidence>
<dbReference type="Proteomes" id="UP000585437">
    <property type="component" value="Unassembled WGS sequence"/>
</dbReference>
<dbReference type="AlphaFoldDB" id="A0A7X0MQD9"/>
<keyword evidence="8 10" id="KW-0975">Bacterial flagellum</keyword>